<dbReference type="InParanoid" id="A0A1B1AE58"/>
<dbReference type="GO" id="GO:0001510">
    <property type="term" value="P:RNA methylation"/>
    <property type="evidence" value="ECO:0007669"/>
    <property type="project" value="InterPro"/>
</dbReference>
<dbReference type="InterPro" id="IPR023267">
    <property type="entry name" value="RCMT"/>
</dbReference>
<keyword evidence="3 5" id="KW-0949">S-adenosyl-L-methionine</keyword>
<dbReference type="PANTHER" id="PTHR22807">
    <property type="entry name" value="NOP2 YEAST -RELATED NOL1/NOP2/FMU SUN DOMAIN-CONTAINING"/>
    <property type="match status" value="1"/>
</dbReference>
<organism evidence="7 8">
    <name type="scientific">Candidatus Viadribacter manganicus</name>
    <dbReference type="NCBI Taxonomy" id="1759059"/>
    <lineage>
        <taxon>Bacteria</taxon>
        <taxon>Pseudomonadati</taxon>
        <taxon>Pseudomonadota</taxon>
        <taxon>Alphaproteobacteria</taxon>
        <taxon>Hyphomonadales</taxon>
        <taxon>Hyphomonadaceae</taxon>
        <taxon>Candidatus Viadribacter</taxon>
    </lineage>
</organism>
<evidence type="ECO:0000259" key="6">
    <source>
        <dbReference type="PROSITE" id="PS51686"/>
    </source>
</evidence>
<dbReference type="GO" id="GO:0008173">
    <property type="term" value="F:RNA methyltransferase activity"/>
    <property type="evidence" value="ECO:0007669"/>
    <property type="project" value="InterPro"/>
</dbReference>
<evidence type="ECO:0000256" key="2">
    <source>
        <dbReference type="ARBA" id="ARBA00022679"/>
    </source>
</evidence>
<dbReference type="OrthoDB" id="9810297at2"/>
<dbReference type="STRING" id="1759059.ATE48_02315"/>
<evidence type="ECO:0000313" key="8">
    <source>
        <dbReference type="Proteomes" id="UP000092498"/>
    </source>
</evidence>
<keyword evidence="4 5" id="KW-0694">RNA-binding</keyword>
<feature type="domain" description="SAM-dependent MTase RsmB/NOP-type" evidence="6">
    <location>
        <begin position="145"/>
        <end position="425"/>
    </location>
</feature>
<dbReference type="PRINTS" id="PR02008">
    <property type="entry name" value="RCMTFAMILY"/>
</dbReference>
<feature type="binding site" evidence="5">
    <location>
        <position position="312"/>
    </location>
    <ligand>
        <name>S-adenosyl-L-methionine</name>
        <dbReference type="ChEBI" id="CHEBI:59789"/>
    </ligand>
</feature>
<sequence length="425" mass="46392">MRNGARQQAAIEILTSLETQRQPAADAVKAWMLTHRFAGSKDRAEIGDLVFGALRWKQSSAWRMGEDTPRAWVWGALRWGFGQSAQWIEDSLTDDPHAPAPMTDAERAALSGDNIANAPAHVRGDFPEWLDTSLTRIFGDARAEEGAALAAPAPLDLRANTLKTDREKLVAALAESPKLKGPPEFTPHAPDGVRIPWSQGRTFPWATEQSFVRGWFEVQDEGSQIAARISGAQPGMQIADICAGGGGKTLALAALMQNKGQIFAHDIDGRRLAPLKERLDRAGVRNVQIRAPMRTKDALADLRDRMDIVFVDAPCTGSGTWRRSPDSKWRLRPNALAKRLEEQQEALALAAPLVKAGGRLIYVTCSVLPEENEDAVAAFLASYVQFTPVGLEPVGLPAYERSIGVQMTPRKTGCDGFYVAVLQRA</sequence>
<gene>
    <name evidence="7" type="ORF">ATE48_02315</name>
</gene>
<dbReference type="InterPro" id="IPR001678">
    <property type="entry name" value="MeTrfase_RsmB-F_NOP2_dom"/>
</dbReference>
<dbReference type="AlphaFoldDB" id="A0A1B1AE58"/>
<dbReference type="SUPFAM" id="SSF53335">
    <property type="entry name" value="S-adenosyl-L-methionine-dependent methyltransferases"/>
    <property type="match status" value="1"/>
</dbReference>
<name>A0A1B1AE58_9PROT</name>
<dbReference type="CDD" id="cd02440">
    <property type="entry name" value="AdoMet_MTases"/>
    <property type="match status" value="1"/>
</dbReference>
<dbReference type="PROSITE" id="PS51686">
    <property type="entry name" value="SAM_MT_RSMB_NOP"/>
    <property type="match status" value="1"/>
</dbReference>
<protein>
    <submittedName>
        <fullName evidence="7">MFS transporter</fullName>
    </submittedName>
</protein>
<dbReference type="EMBL" id="CP013244">
    <property type="protein sequence ID" value="ANP44840.1"/>
    <property type="molecule type" value="Genomic_DNA"/>
</dbReference>
<dbReference type="Pfam" id="PF01189">
    <property type="entry name" value="Methyltr_RsmB-F"/>
    <property type="match status" value="1"/>
</dbReference>
<evidence type="ECO:0000256" key="1">
    <source>
        <dbReference type="ARBA" id="ARBA00022603"/>
    </source>
</evidence>
<dbReference type="InterPro" id="IPR049560">
    <property type="entry name" value="MeTrfase_RsmB-F_NOP2_cat"/>
</dbReference>
<dbReference type="InterPro" id="IPR029063">
    <property type="entry name" value="SAM-dependent_MTases_sf"/>
</dbReference>
<keyword evidence="8" id="KW-1185">Reference proteome</keyword>
<dbReference type="GO" id="GO:0003723">
    <property type="term" value="F:RNA binding"/>
    <property type="evidence" value="ECO:0007669"/>
    <property type="project" value="UniProtKB-UniRule"/>
</dbReference>
<keyword evidence="2 5" id="KW-0808">Transferase</keyword>
<feature type="active site" description="Nucleophile" evidence="5">
    <location>
        <position position="365"/>
    </location>
</feature>
<proteinExistence type="inferred from homology"/>
<evidence type="ECO:0000256" key="5">
    <source>
        <dbReference type="PROSITE-ProRule" id="PRU01023"/>
    </source>
</evidence>
<dbReference type="Proteomes" id="UP000092498">
    <property type="component" value="Chromosome"/>
</dbReference>
<dbReference type="Gene3D" id="3.40.50.150">
    <property type="entry name" value="Vaccinia Virus protein VP39"/>
    <property type="match status" value="1"/>
</dbReference>
<evidence type="ECO:0000256" key="3">
    <source>
        <dbReference type="ARBA" id="ARBA00022691"/>
    </source>
</evidence>
<reference evidence="7 8" key="1">
    <citation type="submission" date="2015-11" db="EMBL/GenBank/DDBJ databases">
        <title>Whole-Genome Sequence of Candidatus Oderbacter manganicum from the National Park Lower Oder Valley, Germany.</title>
        <authorList>
            <person name="Braun B."/>
            <person name="Liere K."/>
            <person name="Szewzyk U."/>
        </authorList>
    </citation>
    <scope>NUCLEOTIDE SEQUENCE [LARGE SCALE GENOMIC DNA]</scope>
    <source>
        <strain evidence="7 8">OTSz_A_272</strain>
    </source>
</reference>
<feature type="binding site" evidence="5">
    <location>
        <position position="266"/>
    </location>
    <ligand>
        <name>S-adenosyl-L-methionine</name>
        <dbReference type="ChEBI" id="CHEBI:59789"/>
    </ligand>
</feature>
<dbReference type="KEGG" id="cbot:ATE48_02315"/>
<evidence type="ECO:0000313" key="7">
    <source>
        <dbReference type="EMBL" id="ANP44840.1"/>
    </source>
</evidence>
<comment type="similarity">
    <text evidence="5">Belongs to the class I-like SAM-binding methyltransferase superfamily. RsmB/NOP family.</text>
</comment>
<dbReference type="PANTHER" id="PTHR22807:SF53">
    <property type="entry name" value="RIBOSOMAL RNA SMALL SUBUNIT METHYLTRANSFERASE B-RELATED"/>
    <property type="match status" value="1"/>
</dbReference>
<evidence type="ECO:0000256" key="4">
    <source>
        <dbReference type="ARBA" id="ARBA00022884"/>
    </source>
</evidence>
<comment type="caution">
    <text evidence="5">Lacks conserved residue(s) required for the propagation of feature annotation.</text>
</comment>
<keyword evidence="1 5" id="KW-0489">Methyltransferase</keyword>
<dbReference type="RefSeq" id="WP_066767435.1">
    <property type="nucleotide sequence ID" value="NZ_CP013244.1"/>
</dbReference>
<accession>A0A1B1AE58</accession>